<gene>
    <name evidence="2" type="ORF">PROQFM164_S08g000119</name>
</gene>
<protein>
    <submittedName>
        <fullName evidence="2">Uncharacterized protein</fullName>
    </submittedName>
</protein>
<reference evidence="2" key="1">
    <citation type="journal article" date="2014" name="Nat. Commun.">
        <title>Multiple recent horizontal transfers of a large genomic region in cheese making fungi.</title>
        <authorList>
            <person name="Cheeseman K."/>
            <person name="Ropars J."/>
            <person name="Renault P."/>
            <person name="Dupont J."/>
            <person name="Gouzy J."/>
            <person name="Branca A."/>
            <person name="Abraham A.L."/>
            <person name="Ceppi M."/>
            <person name="Conseiller E."/>
            <person name="Debuchy R."/>
            <person name="Malagnac F."/>
            <person name="Goarin A."/>
            <person name="Silar P."/>
            <person name="Lacoste S."/>
            <person name="Sallet E."/>
            <person name="Bensimon A."/>
            <person name="Giraud T."/>
            <person name="Brygoo Y."/>
        </authorList>
    </citation>
    <scope>NUCLEOTIDE SEQUENCE [LARGE SCALE GENOMIC DNA]</scope>
    <source>
        <strain evidence="2">FM164</strain>
    </source>
</reference>
<sequence>MENISSAIPLVPWLHVIGLYRWIEWTVNDVQRGKERKGPKEQKQQKQQRSWGTDSISRLDTPYFGSLSLNIARSRMRPRNFPGRLIKRG</sequence>
<proteinExistence type="predicted"/>
<accession>W6QMG4</accession>
<dbReference type="AlphaFoldDB" id="W6QMG4"/>
<organism evidence="2 3">
    <name type="scientific">Penicillium roqueforti (strain FM164)</name>
    <dbReference type="NCBI Taxonomy" id="1365484"/>
    <lineage>
        <taxon>Eukaryota</taxon>
        <taxon>Fungi</taxon>
        <taxon>Dikarya</taxon>
        <taxon>Ascomycota</taxon>
        <taxon>Pezizomycotina</taxon>
        <taxon>Eurotiomycetes</taxon>
        <taxon>Eurotiomycetidae</taxon>
        <taxon>Eurotiales</taxon>
        <taxon>Aspergillaceae</taxon>
        <taxon>Penicillium</taxon>
    </lineage>
</organism>
<evidence type="ECO:0000313" key="2">
    <source>
        <dbReference type="EMBL" id="CDM38068.1"/>
    </source>
</evidence>
<evidence type="ECO:0000313" key="3">
    <source>
        <dbReference type="Proteomes" id="UP000030686"/>
    </source>
</evidence>
<name>W6QMG4_PENRF</name>
<feature type="region of interest" description="Disordered" evidence="1">
    <location>
        <begin position="33"/>
        <end position="58"/>
    </location>
</feature>
<keyword evidence="3" id="KW-1185">Reference proteome</keyword>
<feature type="compositionally biased region" description="Basic and acidic residues" evidence="1">
    <location>
        <begin position="33"/>
        <end position="44"/>
    </location>
</feature>
<dbReference type="Proteomes" id="UP000030686">
    <property type="component" value="Unassembled WGS sequence"/>
</dbReference>
<evidence type="ECO:0000256" key="1">
    <source>
        <dbReference type="SAM" id="MobiDB-lite"/>
    </source>
</evidence>
<dbReference type="EMBL" id="HG792022">
    <property type="protein sequence ID" value="CDM38068.1"/>
    <property type="molecule type" value="Genomic_DNA"/>
</dbReference>